<dbReference type="PANTHER" id="PTHR24198">
    <property type="entry name" value="ANKYRIN REPEAT AND PROTEIN KINASE DOMAIN-CONTAINING PROTEIN"/>
    <property type="match status" value="1"/>
</dbReference>
<dbReference type="SMART" id="SM00248">
    <property type="entry name" value="ANK"/>
    <property type="match status" value="4"/>
</dbReference>
<accession>A0AAE0BXA7</accession>
<organism evidence="4 5">
    <name type="scientific">Cymbomonas tetramitiformis</name>
    <dbReference type="NCBI Taxonomy" id="36881"/>
    <lineage>
        <taxon>Eukaryota</taxon>
        <taxon>Viridiplantae</taxon>
        <taxon>Chlorophyta</taxon>
        <taxon>Pyramimonadophyceae</taxon>
        <taxon>Pyramimonadales</taxon>
        <taxon>Pyramimonadaceae</taxon>
        <taxon>Cymbomonas</taxon>
    </lineage>
</organism>
<evidence type="ECO:0000313" key="5">
    <source>
        <dbReference type="Proteomes" id="UP001190700"/>
    </source>
</evidence>
<dbReference type="EMBL" id="LGRX02032695">
    <property type="protein sequence ID" value="KAK3243709.1"/>
    <property type="molecule type" value="Genomic_DNA"/>
</dbReference>
<keyword evidence="1" id="KW-0677">Repeat</keyword>
<evidence type="ECO:0000256" key="2">
    <source>
        <dbReference type="ARBA" id="ARBA00023043"/>
    </source>
</evidence>
<sequence length="368" mass="39995">MSGFFQFDYQELQAREAFALTQAALRSEETAKQRPADHLATTTWNTGEEHTVQVDSCDSGPSYGDGDAFRQRIGSNPGAFAEAGRLNDEHRDLSFIHVAQASLSQYVDEVNPLPPVHSTFRKVCQLSAASLAVFSMLVLLFVSTGVNRVPEKVRPLHTVLTRLSVGKPALPTRRELAGAITSAPTATHTPTATAVTVTTAPVAGPTDIWIAAKEGSVTYVSNFLANGADIDALNSETGTTVLIDAIWVGNYDVAEFLIEKGADVNKKARSHHAPLHVAAKTGHWKVLKLLLKSDDIKVNLKNEKEETPLHVAAHFQEIESVERLLKADDVDVNAKNKHGRTPLDMCKETAKGKRIQTLIKEYGGERSG</sequence>
<dbReference type="Pfam" id="PF12796">
    <property type="entry name" value="Ank_2"/>
    <property type="match status" value="1"/>
</dbReference>
<proteinExistence type="predicted"/>
<feature type="repeat" description="ANK" evidence="3">
    <location>
        <begin position="270"/>
        <end position="292"/>
    </location>
</feature>
<dbReference type="Gene3D" id="1.25.40.20">
    <property type="entry name" value="Ankyrin repeat-containing domain"/>
    <property type="match status" value="2"/>
</dbReference>
<evidence type="ECO:0000256" key="3">
    <source>
        <dbReference type="PROSITE-ProRule" id="PRU00023"/>
    </source>
</evidence>
<dbReference type="Pfam" id="PF00023">
    <property type="entry name" value="Ank"/>
    <property type="match status" value="1"/>
</dbReference>
<gene>
    <name evidence="4" type="ORF">CYMTET_46653</name>
</gene>
<dbReference type="InterPro" id="IPR002110">
    <property type="entry name" value="Ankyrin_rpt"/>
</dbReference>
<feature type="repeat" description="ANK" evidence="3">
    <location>
        <begin position="237"/>
        <end position="269"/>
    </location>
</feature>
<keyword evidence="2 3" id="KW-0040">ANK repeat</keyword>
<evidence type="ECO:0000313" key="4">
    <source>
        <dbReference type="EMBL" id="KAK3243709.1"/>
    </source>
</evidence>
<comment type="caution">
    <text evidence="4">The sequence shown here is derived from an EMBL/GenBank/DDBJ whole genome shotgun (WGS) entry which is preliminary data.</text>
</comment>
<dbReference type="PROSITE" id="PS50088">
    <property type="entry name" value="ANK_REPEAT"/>
    <property type="match status" value="4"/>
</dbReference>
<dbReference type="PANTHER" id="PTHR24198:SF165">
    <property type="entry name" value="ANKYRIN REPEAT-CONTAINING PROTEIN-RELATED"/>
    <property type="match status" value="1"/>
</dbReference>
<dbReference type="PROSITE" id="PS50297">
    <property type="entry name" value="ANK_REP_REGION"/>
    <property type="match status" value="2"/>
</dbReference>
<name>A0AAE0BXA7_9CHLO</name>
<protein>
    <submittedName>
        <fullName evidence="4">Uncharacterized protein</fullName>
    </submittedName>
</protein>
<dbReference type="AlphaFoldDB" id="A0AAE0BXA7"/>
<keyword evidence="5" id="KW-1185">Reference proteome</keyword>
<reference evidence="4 5" key="1">
    <citation type="journal article" date="2015" name="Genome Biol. Evol.">
        <title>Comparative Genomics of a Bacterivorous Green Alga Reveals Evolutionary Causalities and Consequences of Phago-Mixotrophic Mode of Nutrition.</title>
        <authorList>
            <person name="Burns J.A."/>
            <person name="Paasch A."/>
            <person name="Narechania A."/>
            <person name="Kim E."/>
        </authorList>
    </citation>
    <scope>NUCLEOTIDE SEQUENCE [LARGE SCALE GENOMIC DNA]</scope>
    <source>
        <strain evidence="4 5">PLY_AMNH</strain>
    </source>
</reference>
<dbReference type="Proteomes" id="UP001190700">
    <property type="component" value="Unassembled WGS sequence"/>
</dbReference>
<feature type="repeat" description="ANK" evidence="3">
    <location>
        <begin position="304"/>
        <end position="337"/>
    </location>
</feature>
<evidence type="ECO:0000256" key="1">
    <source>
        <dbReference type="ARBA" id="ARBA00022737"/>
    </source>
</evidence>
<feature type="repeat" description="ANK" evidence="3">
    <location>
        <begin position="203"/>
        <end position="235"/>
    </location>
</feature>
<dbReference type="InterPro" id="IPR036770">
    <property type="entry name" value="Ankyrin_rpt-contain_sf"/>
</dbReference>
<dbReference type="SUPFAM" id="SSF48403">
    <property type="entry name" value="Ankyrin repeat"/>
    <property type="match status" value="1"/>
</dbReference>